<dbReference type="InterPro" id="IPR012340">
    <property type="entry name" value="NA-bd_OB-fold"/>
</dbReference>
<dbReference type="Gene3D" id="2.40.50.140">
    <property type="entry name" value="Nucleic acid-binding proteins"/>
    <property type="match status" value="1"/>
</dbReference>
<gene>
    <name evidence="2" type="ORF">CEN91_433</name>
</gene>
<feature type="domain" description="OB" evidence="1">
    <location>
        <begin position="107"/>
        <end position="182"/>
    </location>
</feature>
<protein>
    <submittedName>
        <fullName evidence="2">DNA polymerase III subunit alpha</fullName>
    </submittedName>
</protein>
<dbReference type="GO" id="GO:0008408">
    <property type="term" value="F:3'-5' exonuclease activity"/>
    <property type="evidence" value="ECO:0007669"/>
    <property type="project" value="InterPro"/>
</dbReference>
<accession>A0A554LIK1</accession>
<dbReference type="Pfam" id="PF01336">
    <property type="entry name" value="tRNA_anti-codon"/>
    <property type="match status" value="1"/>
</dbReference>
<dbReference type="InterPro" id="IPR004805">
    <property type="entry name" value="DnaE2/DnaE/PolC"/>
</dbReference>
<dbReference type="InterPro" id="IPR004365">
    <property type="entry name" value="NA-bd_OB_tRNA"/>
</dbReference>
<proteinExistence type="predicted"/>
<evidence type="ECO:0000313" key="2">
    <source>
        <dbReference type="EMBL" id="TSC92459.1"/>
    </source>
</evidence>
<feature type="non-terminal residue" evidence="2">
    <location>
        <position position="1"/>
    </location>
</feature>
<dbReference type="PANTHER" id="PTHR32294">
    <property type="entry name" value="DNA POLYMERASE III SUBUNIT ALPHA"/>
    <property type="match status" value="1"/>
</dbReference>
<dbReference type="PANTHER" id="PTHR32294:SF0">
    <property type="entry name" value="DNA POLYMERASE III SUBUNIT ALPHA"/>
    <property type="match status" value="1"/>
</dbReference>
<dbReference type="GO" id="GO:0003676">
    <property type="term" value="F:nucleic acid binding"/>
    <property type="evidence" value="ECO:0007669"/>
    <property type="project" value="InterPro"/>
</dbReference>
<dbReference type="Proteomes" id="UP000315589">
    <property type="component" value="Unassembled WGS sequence"/>
</dbReference>
<dbReference type="GO" id="GO:0006260">
    <property type="term" value="P:DNA replication"/>
    <property type="evidence" value="ECO:0007669"/>
    <property type="project" value="InterPro"/>
</dbReference>
<comment type="caution">
    <text evidence="2">The sequence shown here is derived from an EMBL/GenBank/DDBJ whole genome shotgun (WGS) entry which is preliminary data.</text>
</comment>
<evidence type="ECO:0000313" key="3">
    <source>
        <dbReference type="Proteomes" id="UP000315589"/>
    </source>
</evidence>
<evidence type="ECO:0000259" key="1">
    <source>
        <dbReference type="Pfam" id="PF01336"/>
    </source>
</evidence>
<sequence>TYCGAFDEFGERNSLLATMEQILDYVKNRSKANKQQGLFESGNIEIPEPPFDLIETEPASKKQTLQWEKQFLGIFLSEHPLKEYENILADFETKIRDINADMVDSEVIIGGILTNCKKILTKNNADMMFCKLEDMTGAVELVVFPKTYESFSGFLQPDNVICAKGRVNLKDGEIKILVNEIDNLDSSKIKDQRAKIKDTDKKSKIYYSMDKKNTNNKFPNSRIPEFSNLIICVPKGSKKTLLENIKNLLEMYPGNSGVTIKIPLNEHFLEKKTNIKVEISQSLLNDLYMLVGKMNIETE</sequence>
<organism evidence="2 3">
    <name type="scientific">Candidatus Berkelbacteria bacterium Licking1014_85</name>
    <dbReference type="NCBI Taxonomy" id="2017148"/>
    <lineage>
        <taxon>Bacteria</taxon>
        <taxon>Candidatus Berkelbacteria</taxon>
    </lineage>
</organism>
<reference evidence="2 3" key="1">
    <citation type="submission" date="2017-07" db="EMBL/GenBank/DDBJ databases">
        <title>Mechanisms for carbon and nitrogen cycling indicate functional differentiation within the Candidate Phyla Radiation.</title>
        <authorList>
            <person name="Danczak R.E."/>
            <person name="Johnston M.D."/>
            <person name="Kenah C."/>
            <person name="Slattery M."/>
            <person name="Wrighton K.C."/>
            <person name="Wilkins M.J."/>
        </authorList>
    </citation>
    <scope>NUCLEOTIDE SEQUENCE [LARGE SCALE GENOMIC DNA]</scope>
    <source>
        <strain evidence="2">Licking1014_85</strain>
    </source>
</reference>
<dbReference type="AlphaFoldDB" id="A0A554LIK1"/>
<name>A0A554LIK1_9BACT</name>
<dbReference type="CDD" id="cd04485">
    <property type="entry name" value="DnaE_OBF"/>
    <property type="match status" value="1"/>
</dbReference>
<dbReference type="EMBL" id="VMGI01000059">
    <property type="protein sequence ID" value="TSC92459.1"/>
    <property type="molecule type" value="Genomic_DNA"/>
</dbReference>